<dbReference type="InterPro" id="IPR003593">
    <property type="entry name" value="AAA+_ATPase"/>
</dbReference>
<dbReference type="PROSITE" id="PS00211">
    <property type="entry name" value="ABC_TRANSPORTER_1"/>
    <property type="match status" value="1"/>
</dbReference>
<keyword evidence="2" id="KW-0813">Transport</keyword>
<evidence type="ECO:0000256" key="4">
    <source>
        <dbReference type="ARBA" id="ARBA00022840"/>
    </source>
</evidence>
<evidence type="ECO:0000256" key="2">
    <source>
        <dbReference type="ARBA" id="ARBA00022448"/>
    </source>
</evidence>
<dbReference type="EMBL" id="SMAI01000004">
    <property type="protein sequence ID" value="TCT05463.1"/>
    <property type="molecule type" value="Genomic_DNA"/>
</dbReference>
<dbReference type="GO" id="GO:0015658">
    <property type="term" value="F:branched-chain amino acid transmembrane transporter activity"/>
    <property type="evidence" value="ECO:0007669"/>
    <property type="project" value="TreeGrafter"/>
</dbReference>
<dbReference type="RefSeq" id="WP_132030817.1">
    <property type="nucleotide sequence ID" value="NZ_SMAI01000004.1"/>
</dbReference>
<organism evidence="7 8">
    <name type="scientific">Aquabacter spiritensis</name>
    <dbReference type="NCBI Taxonomy" id="933073"/>
    <lineage>
        <taxon>Bacteria</taxon>
        <taxon>Pseudomonadati</taxon>
        <taxon>Pseudomonadota</taxon>
        <taxon>Alphaproteobacteria</taxon>
        <taxon>Hyphomicrobiales</taxon>
        <taxon>Xanthobacteraceae</taxon>
        <taxon>Aquabacter</taxon>
    </lineage>
</organism>
<gene>
    <name evidence="7" type="ORF">EDC64_10419</name>
</gene>
<keyword evidence="8" id="KW-1185">Reference proteome</keyword>
<dbReference type="PANTHER" id="PTHR43820:SF4">
    <property type="entry name" value="HIGH-AFFINITY BRANCHED-CHAIN AMINO ACID TRANSPORT ATP-BINDING PROTEIN LIVF"/>
    <property type="match status" value="1"/>
</dbReference>
<dbReference type="Pfam" id="PF00005">
    <property type="entry name" value="ABC_tran"/>
    <property type="match status" value="1"/>
</dbReference>
<feature type="domain" description="ABC transporter" evidence="6">
    <location>
        <begin position="4"/>
        <end position="236"/>
    </location>
</feature>
<dbReference type="PANTHER" id="PTHR43820">
    <property type="entry name" value="HIGH-AFFINITY BRANCHED-CHAIN AMINO ACID TRANSPORT ATP-BINDING PROTEIN LIVF"/>
    <property type="match status" value="1"/>
</dbReference>
<dbReference type="InterPro" id="IPR017871">
    <property type="entry name" value="ABC_transporter-like_CS"/>
</dbReference>
<evidence type="ECO:0000256" key="3">
    <source>
        <dbReference type="ARBA" id="ARBA00022741"/>
    </source>
</evidence>
<sequence length="238" mass="25196">MNALEIHGLSAGYGGQPIVRDIRLTVGTGEIVALLGANGAGKTTTLRAASGVLRHSGKLHLDGQDISGVSAARRVALGLAHVPQGRGTFVDFSVEENLRLGAYSVTSAQRIQDDTAYWFGVFPRLKERRAQLAGSLSGGEQQMLAIARAMMTRPKVLMCDEPSLGLAPAVTADLFVLLRDLAADRGTGILIVEQNAHLTLEIAARAYVLEHGEIAIEGSAATLSRNSEIQRAYLGIEA</sequence>
<evidence type="ECO:0000256" key="5">
    <source>
        <dbReference type="ARBA" id="ARBA00022970"/>
    </source>
</evidence>
<dbReference type="CDD" id="cd03224">
    <property type="entry name" value="ABC_TM1139_LivF_branched"/>
    <property type="match status" value="1"/>
</dbReference>
<comment type="caution">
    <text evidence="7">The sequence shown here is derived from an EMBL/GenBank/DDBJ whole genome shotgun (WGS) entry which is preliminary data.</text>
</comment>
<accession>A0A4R3LY60</accession>
<keyword evidence="5" id="KW-0029">Amino-acid transport</keyword>
<dbReference type="OrthoDB" id="9806149at2"/>
<evidence type="ECO:0000256" key="1">
    <source>
        <dbReference type="ARBA" id="ARBA00005417"/>
    </source>
</evidence>
<dbReference type="SUPFAM" id="SSF52540">
    <property type="entry name" value="P-loop containing nucleoside triphosphate hydrolases"/>
    <property type="match status" value="1"/>
</dbReference>
<name>A0A4R3LY60_9HYPH</name>
<dbReference type="SMART" id="SM00382">
    <property type="entry name" value="AAA"/>
    <property type="match status" value="1"/>
</dbReference>
<dbReference type="PROSITE" id="PS50893">
    <property type="entry name" value="ABC_TRANSPORTER_2"/>
    <property type="match status" value="1"/>
</dbReference>
<dbReference type="InterPro" id="IPR052156">
    <property type="entry name" value="BCAA_Transport_ATP-bd_LivF"/>
</dbReference>
<dbReference type="InterPro" id="IPR003439">
    <property type="entry name" value="ABC_transporter-like_ATP-bd"/>
</dbReference>
<evidence type="ECO:0000313" key="7">
    <source>
        <dbReference type="EMBL" id="TCT05463.1"/>
    </source>
</evidence>
<comment type="similarity">
    <text evidence="1">Belongs to the ABC transporter superfamily.</text>
</comment>
<proteinExistence type="inferred from homology"/>
<evidence type="ECO:0000259" key="6">
    <source>
        <dbReference type="PROSITE" id="PS50893"/>
    </source>
</evidence>
<dbReference type="GO" id="GO:0016887">
    <property type="term" value="F:ATP hydrolysis activity"/>
    <property type="evidence" value="ECO:0007669"/>
    <property type="project" value="InterPro"/>
</dbReference>
<reference evidence="7 8" key="1">
    <citation type="submission" date="2019-03" db="EMBL/GenBank/DDBJ databases">
        <title>Genomic Encyclopedia of Type Strains, Phase IV (KMG-IV): sequencing the most valuable type-strain genomes for metagenomic binning, comparative biology and taxonomic classification.</title>
        <authorList>
            <person name="Goeker M."/>
        </authorList>
    </citation>
    <scope>NUCLEOTIDE SEQUENCE [LARGE SCALE GENOMIC DNA]</scope>
    <source>
        <strain evidence="7 8">DSM 9035</strain>
    </source>
</reference>
<dbReference type="Proteomes" id="UP000294664">
    <property type="component" value="Unassembled WGS sequence"/>
</dbReference>
<dbReference type="GO" id="GO:0015807">
    <property type="term" value="P:L-amino acid transport"/>
    <property type="evidence" value="ECO:0007669"/>
    <property type="project" value="TreeGrafter"/>
</dbReference>
<keyword evidence="3" id="KW-0547">Nucleotide-binding</keyword>
<dbReference type="Gene3D" id="3.40.50.300">
    <property type="entry name" value="P-loop containing nucleotide triphosphate hydrolases"/>
    <property type="match status" value="1"/>
</dbReference>
<protein>
    <submittedName>
        <fullName evidence="7">Amino acid/amide ABC transporter ATP-binding protein 2 (HAAT family)</fullName>
    </submittedName>
</protein>
<dbReference type="GO" id="GO:0005524">
    <property type="term" value="F:ATP binding"/>
    <property type="evidence" value="ECO:0007669"/>
    <property type="project" value="UniProtKB-KW"/>
</dbReference>
<evidence type="ECO:0000313" key="8">
    <source>
        <dbReference type="Proteomes" id="UP000294664"/>
    </source>
</evidence>
<dbReference type="AlphaFoldDB" id="A0A4R3LY60"/>
<dbReference type="InterPro" id="IPR027417">
    <property type="entry name" value="P-loop_NTPase"/>
</dbReference>
<keyword evidence="4 7" id="KW-0067">ATP-binding</keyword>